<evidence type="ECO:0000313" key="3">
    <source>
        <dbReference type="Proteomes" id="UP000715781"/>
    </source>
</evidence>
<keyword evidence="1" id="KW-1133">Transmembrane helix</keyword>
<organism evidence="2 3">
    <name type="scientific">Mojavia pulchra JT2-VF2</name>
    <dbReference type="NCBI Taxonomy" id="287848"/>
    <lineage>
        <taxon>Bacteria</taxon>
        <taxon>Bacillati</taxon>
        <taxon>Cyanobacteriota</taxon>
        <taxon>Cyanophyceae</taxon>
        <taxon>Nostocales</taxon>
        <taxon>Nostocaceae</taxon>
    </lineage>
</organism>
<feature type="transmembrane region" description="Helical" evidence="1">
    <location>
        <begin position="45"/>
        <end position="63"/>
    </location>
</feature>
<proteinExistence type="predicted"/>
<sequence>MAKQSAKKLKQSQDARVAATSQIWGITVGIIALCIPLSAVTRSGFILPLAAIGGAAAGTAAVWRSDEKKSRIEFLQQQKIELLEQRIANLETIVSSDDFDLHMKINKLEAKDSTKPTLPDHPV</sequence>
<dbReference type="AlphaFoldDB" id="A0A951PVJ3"/>
<accession>A0A951PVJ3</accession>
<keyword evidence="1" id="KW-0812">Transmembrane</keyword>
<reference evidence="2" key="2">
    <citation type="journal article" date="2022" name="Microbiol. Resour. Announc.">
        <title>Metagenome Sequencing to Explore Phylogenomics of Terrestrial Cyanobacteria.</title>
        <authorList>
            <person name="Ward R.D."/>
            <person name="Stajich J.E."/>
            <person name="Johansen J.R."/>
            <person name="Huntemann M."/>
            <person name="Clum A."/>
            <person name="Foster B."/>
            <person name="Foster B."/>
            <person name="Roux S."/>
            <person name="Palaniappan K."/>
            <person name="Varghese N."/>
            <person name="Mukherjee S."/>
            <person name="Reddy T.B.K."/>
            <person name="Daum C."/>
            <person name="Copeland A."/>
            <person name="Chen I.A."/>
            <person name="Ivanova N.N."/>
            <person name="Kyrpides N.C."/>
            <person name="Shapiro N."/>
            <person name="Eloe-Fadrosh E.A."/>
            <person name="Pietrasiak N."/>
        </authorList>
    </citation>
    <scope>NUCLEOTIDE SEQUENCE</scope>
    <source>
        <strain evidence="2">JT2-VF2</strain>
    </source>
</reference>
<protein>
    <submittedName>
        <fullName evidence="2">Uncharacterized protein</fullName>
    </submittedName>
</protein>
<dbReference type="EMBL" id="JAHHHN010000001">
    <property type="protein sequence ID" value="MBW4559800.1"/>
    <property type="molecule type" value="Genomic_DNA"/>
</dbReference>
<evidence type="ECO:0000256" key="1">
    <source>
        <dbReference type="SAM" id="Phobius"/>
    </source>
</evidence>
<comment type="caution">
    <text evidence="2">The sequence shown here is derived from an EMBL/GenBank/DDBJ whole genome shotgun (WGS) entry which is preliminary data.</text>
</comment>
<name>A0A951PVJ3_9NOST</name>
<feature type="transmembrane region" description="Helical" evidence="1">
    <location>
        <begin position="21"/>
        <end position="39"/>
    </location>
</feature>
<gene>
    <name evidence="2" type="ORF">KME32_01370</name>
</gene>
<keyword evidence="1" id="KW-0472">Membrane</keyword>
<reference evidence="2" key="1">
    <citation type="submission" date="2021-05" db="EMBL/GenBank/DDBJ databases">
        <authorList>
            <person name="Pietrasiak N."/>
            <person name="Ward R."/>
            <person name="Stajich J.E."/>
            <person name="Kurbessoian T."/>
        </authorList>
    </citation>
    <scope>NUCLEOTIDE SEQUENCE</scope>
    <source>
        <strain evidence="2">JT2-VF2</strain>
    </source>
</reference>
<evidence type="ECO:0000313" key="2">
    <source>
        <dbReference type="EMBL" id="MBW4559800.1"/>
    </source>
</evidence>
<dbReference type="Proteomes" id="UP000715781">
    <property type="component" value="Unassembled WGS sequence"/>
</dbReference>